<evidence type="ECO:0000313" key="3">
    <source>
        <dbReference type="Proteomes" id="UP000016932"/>
    </source>
</evidence>
<dbReference type="HOGENOM" id="CLU_1215234_0_0_1"/>
<gene>
    <name evidence="2" type="ORF">MYCFIDRAFT_196818</name>
</gene>
<feature type="region of interest" description="Disordered" evidence="1">
    <location>
        <begin position="34"/>
        <end position="71"/>
    </location>
</feature>
<feature type="compositionally biased region" description="Low complexity" evidence="1">
    <location>
        <begin position="209"/>
        <end position="228"/>
    </location>
</feature>
<evidence type="ECO:0000313" key="2">
    <source>
        <dbReference type="EMBL" id="EME83588.1"/>
    </source>
</evidence>
<dbReference type="VEuPathDB" id="FungiDB:MYCFIDRAFT_196818"/>
<dbReference type="RefSeq" id="XP_007926768.1">
    <property type="nucleotide sequence ID" value="XM_007928577.1"/>
</dbReference>
<dbReference type="AlphaFoldDB" id="M3B2J2"/>
<dbReference type="GeneID" id="19335611"/>
<keyword evidence="3" id="KW-1185">Reference proteome</keyword>
<dbReference type="EMBL" id="KB446558">
    <property type="protein sequence ID" value="EME83588.1"/>
    <property type="molecule type" value="Genomic_DNA"/>
</dbReference>
<feature type="compositionally biased region" description="Pro residues" evidence="1">
    <location>
        <begin position="43"/>
        <end position="64"/>
    </location>
</feature>
<dbReference type="KEGG" id="pfj:MYCFIDRAFT_196818"/>
<dbReference type="Proteomes" id="UP000016932">
    <property type="component" value="Unassembled WGS sequence"/>
</dbReference>
<name>M3B2J2_PSEFD</name>
<dbReference type="SUPFAM" id="SSF101447">
    <property type="entry name" value="Formin homology 2 domain (FH2 domain)"/>
    <property type="match status" value="1"/>
</dbReference>
<feature type="region of interest" description="Disordered" evidence="1">
    <location>
        <begin position="192"/>
        <end position="228"/>
    </location>
</feature>
<organism evidence="2 3">
    <name type="scientific">Pseudocercospora fijiensis (strain CIRAD86)</name>
    <name type="common">Black leaf streak disease fungus</name>
    <name type="synonym">Mycosphaerella fijiensis</name>
    <dbReference type="NCBI Taxonomy" id="383855"/>
    <lineage>
        <taxon>Eukaryota</taxon>
        <taxon>Fungi</taxon>
        <taxon>Dikarya</taxon>
        <taxon>Ascomycota</taxon>
        <taxon>Pezizomycotina</taxon>
        <taxon>Dothideomycetes</taxon>
        <taxon>Dothideomycetidae</taxon>
        <taxon>Mycosphaerellales</taxon>
        <taxon>Mycosphaerellaceae</taxon>
        <taxon>Pseudocercospora</taxon>
    </lineage>
</organism>
<proteinExistence type="predicted"/>
<reference evidence="2 3" key="1">
    <citation type="journal article" date="2012" name="PLoS Pathog.">
        <title>Diverse lifestyles and strategies of plant pathogenesis encoded in the genomes of eighteen Dothideomycetes fungi.</title>
        <authorList>
            <person name="Ohm R.A."/>
            <person name="Feau N."/>
            <person name="Henrissat B."/>
            <person name="Schoch C.L."/>
            <person name="Horwitz B.A."/>
            <person name="Barry K.W."/>
            <person name="Condon B.J."/>
            <person name="Copeland A.C."/>
            <person name="Dhillon B."/>
            <person name="Glaser F."/>
            <person name="Hesse C.N."/>
            <person name="Kosti I."/>
            <person name="LaButti K."/>
            <person name="Lindquist E.A."/>
            <person name="Lucas S."/>
            <person name="Salamov A.A."/>
            <person name="Bradshaw R.E."/>
            <person name="Ciuffetti L."/>
            <person name="Hamelin R.C."/>
            <person name="Kema G.H.J."/>
            <person name="Lawrence C."/>
            <person name="Scott J.A."/>
            <person name="Spatafora J.W."/>
            <person name="Turgeon B.G."/>
            <person name="de Wit P.J.G.M."/>
            <person name="Zhong S."/>
            <person name="Goodwin S.B."/>
            <person name="Grigoriev I.V."/>
        </authorList>
    </citation>
    <scope>NUCLEOTIDE SEQUENCE [LARGE SCALE GENOMIC DNA]</scope>
    <source>
        <strain evidence="2 3">CIRAD86</strain>
    </source>
</reference>
<accession>M3B2J2</accession>
<protein>
    <submittedName>
        <fullName evidence="2">Uncharacterized protein</fullName>
    </submittedName>
</protein>
<sequence length="228" mass="25534">MQPLAGAATVSTFHASPQPLLPFFGTKATFQTDTFFHNITEQPPSPSPRPPPPPPPPSPSPSPPQQQQHPKLVYSGAQIYRSHTAGDHWRAVISGSHSGRESNPFLVGLKSIPMVSTPGKALHWSVKESSDVLRYYVQHVRQRGVPVHHNPARDLHVAVNCPNLSRDSITYDGEQPLCHGCTDDSRAFEAFYHQQQQKQKQQKQKQKQKQQQQQQKQKQQQQQRAAGP</sequence>
<evidence type="ECO:0000256" key="1">
    <source>
        <dbReference type="SAM" id="MobiDB-lite"/>
    </source>
</evidence>